<gene>
    <name evidence="2" type="ORF">FYJ87_02310</name>
</gene>
<protein>
    <recommendedName>
        <fullName evidence="1">Zinc finger CGNR domain-containing protein</fullName>
    </recommendedName>
</protein>
<dbReference type="EMBL" id="VSZI01000001">
    <property type="protein sequence ID" value="TYR19851.1"/>
    <property type="molecule type" value="Genomic_DNA"/>
</dbReference>
<reference evidence="2 3" key="1">
    <citation type="submission" date="2019-08" db="EMBL/GenBank/DDBJ databases">
        <title>Draft genome of C. urealyticum strain VH4248.</title>
        <authorList>
            <person name="Navas J."/>
        </authorList>
    </citation>
    <scope>NUCLEOTIDE SEQUENCE [LARGE SCALE GENOMIC DNA]</scope>
    <source>
        <strain evidence="2 3">VH4248</strain>
    </source>
</reference>
<dbReference type="Pfam" id="PF11706">
    <property type="entry name" value="zf-CGNR"/>
    <property type="match status" value="1"/>
</dbReference>
<dbReference type="Pfam" id="PF07336">
    <property type="entry name" value="ABATE"/>
    <property type="match status" value="1"/>
</dbReference>
<dbReference type="RefSeq" id="WP_148811551.1">
    <property type="nucleotide sequence ID" value="NZ_VSZI01000001.1"/>
</dbReference>
<accession>A0A5D4FTM3</accession>
<dbReference type="Proteomes" id="UP000324726">
    <property type="component" value="Unassembled WGS sequence"/>
</dbReference>
<evidence type="ECO:0000313" key="2">
    <source>
        <dbReference type="EMBL" id="TYR19851.1"/>
    </source>
</evidence>
<evidence type="ECO:0000259" key="1">
    <source>
        <dbReference type="Pfam" id="PF11706"/>
    </source>
</evidence>
<proteinExistence type="predicted"/>
<dbReference type="PANTHER" id="PTHR35525:SF3">
    <property type="entry name" value="BLL6575 PROTEIN"/>
    <property type="match status" value="1"/>
</dbReference>
<evidence type="ECO:0000313" key="3">
    <source>
        <dbReference type="Proteomes" id="UP000324726"/>
    </source>
</evidence>
<feature type="domain" description="Zinc finger CGNR" evidence="1">
    <location>
        <begin position="174"/>
        <end position="215"/>
    </location>
</feature>
<sequence>MNTSSTDQLHHLPFVFYGERPALDFANTLRRRKDPLHPTVDLLHDRSDFASWLNQARRATSWAGELPELVEAPTPIDQASVTAIREAVLFLAEHSLGMNTLSSFELNSRIDVLNEWSARRPLLQLDTQSFSPHPLHSEEPDPRKTLAKNLELEQALGFVAADAVALFGTKDRQRLKICGHERCGILFEDRSNGLRRQWCSMKDCGNRAKARRYAHNK</sequence>
<dbReference type="AlphaFoldDB" id="A0A5D4FTM3"/>
<dbReference type="Gene3D" id="1.10.3300.10">
    <property type="entry name" value="Jann2411-like domain"/>
    <property type="match status" value="1"/>
</dbReference>
<dbReference type="InterPro" id="IPR023286">
    <property type="entry name" value="ABATE_dom_sf"/>
</dbReference>
<organism evidence="2 3">
    <name type="scientific">Corynebacterium urealyticum</name>
    <dbReference type="NCBI Taxonomy" id="43771"/>
    <lineage>
        <taxon>Bacteria</taxon>
        <taxon>Bacillati</taxon>
        <taxon>Actinomycetota</taxon>
        <taxon>Actinomycetes</taxon>
        <taxon>Mycobacteriales</taxon>
        <taxon>Corynebacteriaceae</taxon>
        <taxon>Corynebacterium</taxon>
    </lineage>
</organism>
<dbReference type="InterPro" id="IPR021005">
    <property type="entry name" value="Znf_CGNR"/>
</dbReference>
<dbReference type="PANTHER" id="PTHR35525">
    <property type="entry name" value="BLL6575 PROTEIN"/>
    <property type="match status" value="1"/>
</dbReference>
<dbReference type="SUPFAM" id="SSF160904">
    <property type="entry name" value="Jann2411-like"/>
    <property type="match status" value="1"/>
</dbReference>
<comment type="caution">
    <text evidence="2">The sequence shown here is derived from an EMBL/GenBank/DDBJ whole genome shotgun (WGS) entry which is preliminary data.</text>
</comment>
<dbReference type="InterPro" id="IPR010852">
    <property type="entry name" value="ABATE"/>
</dbReference>
<name>A0A5D4FTM3_9CORY</name>